<dbReference type="Proteomes" id="UP001564408">
    <property type="component" value="Unassembled WGS sequence"/>
</dbReference>
<dbReference type="PROSITE" id="PS51257">
    <property type="entry name" value="PROKAR_LIPOPROTEIN"/>
    <property type="match status" value="1"/>
</dbReference>
<protein>
    <recommendedName>
        <fullName evidence="4">DUF3887 domain-containing protein</fullName>
    </recommendedName>
</protein>
<evidence type="ECO:0000313" key="3">
    <source>
        <dbReference type="Proteomes" id="UP001564408"/>
    </source>
</evidence>
<evidence type="ECO:0008006" key="4">
    <source>
        <dbReference type="Google" id="ProtNLM"/>
    </source>
</evidence>
<keyword evidence="3" id="KW-1185">Reference proteome</keyword>
<name>A0ABV4BA75_9GAMM</name>
<accession>A0ABV4BA75</accession>
<evidence type="ECO:0000256" key="1">
    <source>
        <dbReference type="SAM" id="SignalP"/>
    </source>
</evidence>
<gene>
    <name evidence="2" type="ORF">ABC977_02745</name>
</gene>
<proteinExistence type="predicted"/>
<sequence length="204" mass="22041">MIRRARLCLTLAIAAALGCGGSASADTIHSQLDAARSAYDAGDLRGTVQTLEFAIAKIQEQITARLWTLLPDPLPGWQADEPASQSLGILNALTGTNLSRRYYDEEGAEIEISIVADSPLIGMMGMMFANPMLLQATPVTSSFLAQGYRGILEHEKGSQDWDMKLMLGGRVLVELRGSGLKDKAPIQAFLEAMDLKAIEKTMTE</sequence>
<evidence type="ECO:0000313" key="2">
    <source>
        <dbReference type="EMBL" id="MEY6431321.1"/>
    </source>
</evidence>
<feature type="signal peptide" evidence="1">
    <location>
        <begin position="1"/>
        <end position="25"/>
    </location>
</feature>
<comment type="caution">
    <text evidence="2">The sequence shown here is derived from an EMBL/GenBank/DDBJ whole genome shotgun (WGS) entry which is preliminary data.</text>
</comment>
<organism evidence="2 3">
    <name type="scientific">Thioalkalicoccus limnaeus</name>
    <dbReference type="NCBI Taxonomy" id="120681"/>
    <lineage>
        <taxon>Bacteria</taxon>
        <taxon>Pseudomonadati</taxon>
        <taxon>Pseudomonadota</taxon>
        <taxon>Gammaproteobacteria</taxon>
        <taxon>Chromatiales</taxon>
        <taxon>Chromatiaceae</taxon>
        <taxon>Thioalkalicoccus</taxon>
    </lineage>
</organism>
<dbReference type="RefSeq" id="WP_369665699.1">
    <property type="nucleotide sequence ID" value="NZ_JBDKXB010000002.1"/>
</dbReference>
<dbReference type="EMBL" id="JBDKXB010000002">
    <property type="protein sequence ID" value="MEY6431321.1"/>
    <property type="molecule type" value="Genomic_DNA"/>
</dbReference>
<reference evidence="2 3" key="1">
    <citation type="submission" date="2024-05" db="EMBL/GenBank/DDBJ databases">
        <title>Genome Sequence and Characterization of the New Strain Purple Sulfur Bacterium of Genus Thioalkalicoccus.</title>
        <authorList>
            <person name="Bryantseva I.A."/>
            <person name="Kyndt J.A."/>
            <person name="Imhoff J.F."/>
        </authorList>
    </citation>
    <scope>NUCLEOTIDE SEQUENCE [LARGE SCALE GENOMIC DNA]</scope>
    <source>
        <strain evidence="2 3">Um2</strain>
    </source>
</reference>
<keyword evidence="1" id="KW-0732">Signal</keyword>
<feature type="chain" id="PRO_5046161584" description="DUF3887 domain-containing protein" evidence="1">
    <location>
        <begin position="26"/>
        <end position="204"/>
    </location>
</feature>